<feature type="domain" description="Methyltransferase type 11" evidence="1">
    <location>
        <begin position="87"/>
        <end position="201"/>
    </location>
</feature>
<dbReference type="Pfam" id="PF08241">
    <property type="entry name" value="Methyltransf_11"/>
    <property type="match status" value="1"/>
</dbReference>
<gene>
    <name evidence="2" type="ORF">S01H4_34990</name>
</gene>
<reference evidence="2" key="1">
    <citation type="journal article" date="2014" name="Front. Microbiol.">
        <title>High frequency of phylogenetically diverse reductive dehalogenase-homologous genes in deep subseafloor sedimentary metagenomes.</title>
        <authorList>
            <person name="Kawai M."/>
            <person name="Futagami T."/>
            <person name="Toyoda A."/>
            <person name="Takaki Y."/>
            <person name="Nishi S."/>
            <person name="Hori S."/>
            <person name="Arai W."/>
            <person name="Tsubouchi T."/>
            <person name="Morono Y."/>
            <person name="Uchiyama I."/>
            <person name="Ito T."/>
            <person name="Fujiyama A."/>
            <person name="Inagaki F."/>
            <person name="Takami H."/>
        </authorList>
    </citation>
    <scope>NUCLEOTIDE SEQUENCE</scope>
    <source>
        <strain evidence="2">Expedition CK06-06</strain>
    </source>
</reference>
<organism evidence="2">
    <name type="scientific">marine sediment metagenome</name>
    <dbReference type="NCBI Taxonomy" id="412755"/>
    <lineage>
        <taxon>unclassified sequences</taxon>
        <taxon>metagenomes</taxon>
        <taxon>ecological metagenomes</taxon>
    </lineage>
</organism>
<dbReference type="InterPro" id="IPR029063">
    <property type="entry name" value="SAM-dependent_MTases_sf"/>
</dbReference>
<sequence length="276" mass="32720">MDKKNISNLNLGNLINKFNDIFYNITKKQSLIYQINTFLKKMKFPYGLVPPIKIVNSFGGSEFIKIGKDFSKYFKKFGYLRRDHKVLEVGCGIGRMALPLTKYLKFGKYEGFDIVQDWIIWCKENITPRYPNFYFQLADIYNKSYNPKGKLKASEYQFPYEDESFDLVFLTSVFTHMLPNDLDHYMSEISRVLKKNGICFISYFLLNKESIQLLNKKLSSLDFRYKFEGYRTINADVPEAAIAYEISIIQEFYNKHNWMKGFDIYTKLDKRLNGRR</sequence>
<dbReference type="GO" id="GO:0008757">
    <property type="term" value="F:S-adenosylmethionine-dependent methyltransferase activity"/>
    <property type="evidence" value="ECO:0007669"/>
    <property type="project" value="InterPro"/>
</dbReference>
<dbReference type="InterPro" id="IPR013216">
    <property type="entry name" value="Methyltransf_11"/>
</dbReference>
<dbReference type="AlphaFoldDB" id="X1BUD1"/>
<evidence type="ECO:0000313" key="2">
    <source>
        <dbReference type="EMBL" id="GAG75756.1"/>
    </source>
</evidence>
<proteinExistence type="predicted"/>
<accession>X1BUD1</accession>
<protein>
    <recommendedName>
        <fullName evidence="1">Methyltransferase type 11 domain-containing protein</fullName>
    </recommendedName>
</protein>
<dbReference type="SUPFAM" id="SSF53335">
    <property type="entry name" value="S-adenosyl-L-methionine-dependent methyltransferases"/>
    <property type="match status" value="1"/>
</dbReference>
<name>X1BUD1_9ZZZZ</name>
<dbReference type="EMBL" id="BART01018551">
    <property type="protein sequence ID" value="GAG75756.1"/>
    <property type="molecule type" value="Genomic_DNA"/>
</dbReference>
<dbReference type="Gene3D" id="3.40.50.150">
    <property type="entry name" value="Vaccinia Virus protein VP39"/>
    <property type="match status" value="1"/>
</dbReference>
<dbReference type="CDD" id="cd02440">
    <property type="entry name" value="AdoMet_MTases"/>
    <property type="match status" value="1"/>
</dbReference>
<evidence type="ECO:0000259" key="1">
    <source>
        <dbReference type="Pfam" id="PF08241"/>
    </source>
</evidence>
<comment type="caution">
    <text evidence="2">The sequence shown here is derived from an EMBL/GenBank/DDBJ whole genome shotgun (WGS) entry which is preliminary data.</text>
</comment>
<feature type="non-terminal residue" evidence="2">
    <location>
        <position position="276"/>
    </location>
</feature>